<feature type="region of interest" description="Disordered" evidence="1">
    <location>
        <begin position="1"/>
        <end position="20"/>
    </location>
</feature>
<dbReference type="AlphaFoldDB" id="M9R448"/>
<dbReference type="OrthoDB" id="7206991at2"/>
<accession>M9R448</accession>
<keyword evidence="3" id="KW-1185">Reference proteome</keyword>
<evidence type="ECO:0008006" key="4">
    <source>
        <dbReference type="Google" id="ProtNLM"/>
    </source>
</evidence>
<dbReference type="EMBL" id="CP003740">
    <property type="protein sequence ID" value="AGI66528.1"/>
    <property type="molecule type" value="Genomic_DNA"/>
</dbReference>
<evidence type="ECO:0000313" key="3">
    <source>
        <dbReference type="Proteomes" id="UP000005307"/>
    </source>
</evidence>
<dbReference type="STRING" id="391626.OAN307_c08030"/>
<proteinExistence type="predicted"/>
<dbReference type="HOGENOM" id="CLU_177813_0_0_5"/>
<dbReference type="Proteomes" id="UP000005307">
    <property type="component" value="Chromosome"/>
</dbReference>
<organism evidence="2 3">
    <name type="scientific">Octadecabacter antarcticus 307</name>
    <dbReference type="NCBI Taxonomy" id="391626"/>
    <lineage>
        <taxon>Bacteria</taxon>
        <taxon>Pseudomonadati</taxon>
        <taxon>Pseudomonadota</taxon>
        <taxon>Alphaproteobacteria</taxon>
        <taxon>Rhodobacterales</taxon>
        <taxon>Roseobacteraceae</taxon>
        <taxon>Octadecabacter</taxon>
    </lineage>
</organism>
<evidence type="ECO:0000313" key="2">
    <source>
        <dbReference type="EMBL" id="AGI66528.1"/>
    </source>
</evidence>
<reference evidence="2 3" key="1">
    <citation type="journal article" date="2013" name="PLoS ONE">
        <title>Poles Apart: Arctic and Antarctic Octadecabacter strains Share High Genome Plasticity and a New Type of Xanthorhodopsin.</title>
        <authorList>
            <person name="Vollmers J."/>
            <person name="Voget S."/>
            <person name="Dietrich S."/>
            <person name="Gollnow K."/>
            <person name="Smits M."/>
            <person name="Meyer K."/>
            <person name="Brinkhoff T."/>
            <person name="Simon M."/>
            <person name="Daniel R."/>
        </authorList>
    </citation>
    <scope>NUCLEOTIDE SEQUENCE [LARGE SCALE GENOMIC DNA]</scope>
    <source>
        <strain evidence="2 3">307</strain>
    </source>
</reference>
<name>M9R448_9RHOB</name>
<feature type="compositionally biased region" description="Polar residues" evidence="1">
    <location>
        <begin position="1"/>
        <end position="13"/>
    </location>
</feature>
<evidence type="ECO:0000256" key="1">
    <source>
        <dbReference type="SAM" id="MobiDB-lite"/>
    </source>
</evidence>
<gene>
    <name evidence="2" type="ORF">OAN307_c08030</name>
</gene>
<dbReference type="InterPro" id="IPR021880">
    <property type="entry name" value="DUF3489"/>
</dbReference>
<protein>
    <recommendedName>
        <fullName evidence="4">DUF3489 family protein</fullName>
    </recommendedName>
</protein>
<dbReference type="Pfam" id="PF11994">
    <property type="entry name" value="DUF3489"/>
    <property type="match status" value="1"/>
</dbReference>
<sequence>MTQQPKPGTSSGISPVAGKIKREARCGGTTKKAQLIQMLSRKAGGDVAAISEKFGWLPHTTRAALTGLRKAGYEITSLKAGNGKPLRYHIMPAPKLTAKTDVV</sequence>
<dbReference type="KEGG" id="oat:OAN307_c08030"/>
<dbReference type="RefSeq" id="WP_015498572.1">
    <property type="nucleotide sequence ID" value="NC_020911.1"/>
</dbReference>